<comment type="caution">
    <text evidence="1">The sequence shown here is derived from an EMBL/GenBank/DDBJ whole genome shotgun (WGS) entry which is preliminary data.</text>
</comment>
<protein>
    <submittedName>
        <fullName evidence="1">Uncharacterized protein</fullName>
    </submittedName>
</protein>
<proteinExistence type="predicted"/>
<dbReference type="Proteomes" id="UP000054826">
    <property type="component" value="Unassembled WGS sequence"/>
</dbReference>
<dbReference type="EMBL" id="JYDV01000644">
    <property type="protein sequence ID" value="KRZ07968.1"/>
    <property type="molecule type" value="Genomic_DNA"/>
</dbReference>
<accession>A0A0V1HCL1</accession>
<evidence type="ECO:0000313" key="1">
    <source>
        <dbReference type="EMBL" id="KRZ07968.1"/>
    </source>
</evidence>
<evidence type="ECO:0000313" key="2">
    <source>
        <dbReference type="Proteomes" id="UP000054826"/>
    </source>
</evidence>
<name>A0A0V1HCL1_TRIPS</name>
<gene>
    <name evidence="1" type="ORF">T4C_3764</name>
</gene>
<organism evidence="1 2">
    <name type="scientific">Trichinella pseudospiralis</name>
    <name type="common">Parasitic roundworm</name>
    <dbReference type="NCBI Taxonomy" id="6337"/>
    <lineage>
        <taxon>Eukaryota</taxon>
        <taxon>Metazoa</taxon>
        <taxon>Ecdysozoa</taxon>
        <taxon>Nematoda</taxon>
        <taxon>Enoplea</taxon>
        <taxon>Dorylaimia</taxon>
        <taxon>Trichinellida</taxon>
        <taxon>Trichinellidae</taxon>
        <taxon>Trichinella</taxon>
    </lineage>
</organism>
<reference evidence="1 2" key="1">
    <citation type="submission" date="2015-01" db="EMBL/GenBank/DDBJ databases">
        <title>Evolution of Trichinella species and genotypes.</title>
        <authorList>
            <person name="Korhonen P.K."/>
            <person name="Edoardo P."/>
            <person name="Giuseppe L.R."/>
            <person name="Gasser R.B."/>
        </authorList>
    </citation>
    <scope>NUCLEOTIDE SEQUENCE [LARGE SCALE GENOMIC DNA]</scope>
    <source>
        <strain evidence="1">ISS176</strain>
    </source>
</reference>
<sequence>MEIFEPMKRKLSLQIIMPNFESINSKAHSEPLQTFDLNLSELLI</sequence>
<dbReference type="AlphaFoldDB" id="A0A0V1HCL1"/>